<evidence type="ECO:0000313" key="2">
    <source>
        <dbReference type="EMBL" id="SEH98956.1"/>
    </source>
</evidence>
<sequence length="42" mass="5037">MKKDLILREKLVIKHTQMANQTTLLAFFANIYVFFCSRVIYK</sequence>
<keyword evidence="1" id="KW-0472">Membrane</keyword>
<evidence type="ECO:0000313" key="3">
    <source>
        <dbReference type="Proteomes" id="UP000199634"/>
    </source>
</evidence>
<gene>
    <name evidence="2" type="ORF">SAMN02927937_02573</name>
</gene>
<keyword evidence="1" id="KW-0812">Transmembrane</keyword>
<feature type="transmembrane region" description="Helical" evidence="1">
    <location>
        <begin position="21"/>
        <end position="41"/>
    </location>
</feature>
<name>A0A1H6MKE6_9FLAO</name>
<accession>A0A1H6MKE6</accession>
<dbReference type="AlphaFoldDB" id="A0A1H6MKE6"/>
<organism evidence="2 3">
    <name type="scientific">Paenimyroides marinum</name>
    <dbReference type="NCBI Taxonomy" id="1159016"/>
    <lineage>
        <taxon>Bacteria</taxon>
        <taxon>Pseudomonadati</taxon>
        <taxon>Bacteroidota</taxon>
        <taxon>Flavobacteriia</taxon>
        <taxon>Flavobacteriales</taxon>
        <taxon>Flavobacteriaceae</taxon>
        <taxon>Paenimyroides</taxon>
    </lineage>
</organism>
<protein>
    <submittedName>
        <fullName evidence="2">Uncharacterized protein</fullName>
    </submittedName>
</protein>
<reference evidence="2 3" key="1">
    <citation type="submission" date="2016-10" db="EMBL/GenBank/DDBJ databases">
        <authorList>
            <person name="de Groot N.N."/>
        </authorList>
    </citation>
    <scope>NUCLEOTIDE SEQUENCE [LARGE SCALE GENOMIC DNA]</scope>
    <source>
        <strain evidence="2 3">CGMCC 1.10825</strain>
    </source>
</reference>
<keyword evidence="3" id="KW-1185">Reference proteome</keyword>
<dbReference type="EMBL" id="FNXE01000049">
    <property type="protein sequence ID" value="SEH98956.1"/>
    <property type="molecule type" value="Genomic_DNA"/>
</dbReference>
<proteinExistence type="predicted"/>
<keyword evidence="1" id="KW-1133">Transmembrane helix</keyword>
<evidence type="ECO:0000256" key="1">
    <source>
        <dbReference type="SAM" id="Phobius"/>
    </source>
</evidence>
<dbReference type="Proteomes" id="UP000199634">
    <property type="component" value="Unassembled WGS sequence"/>
</dbReference>